<comment type="caution">
    <text evidence="1">The sequence shown here is derived from an EMBL/GenBank/DDBJ whole genome shotgun (WGS) entry which is preliminary data.</text>
</comment>
<protein>
    <submittedName>
        <fullName evidence="1">Uncharacterized protein</fullName>
    </submittedName>
</protein>
<gene>
    <name evidence="1" type="ORF">NDU88_007252</name>
</gene>
<sequence length="209" mass="23291">MALKSTIYNYFTRTREDMVENAPEQLMVSELPKQNEDSPATILESAASPSLFPGLLVPFFLSSLWSSTNWSITIKSSVLAAVKALTWHFHKLGIKVKLIKSLAQTVLTLDKKLNLLAGRGQASNDGGREPIELCALPGLSGSIQRLWGRRRSHDGSAAMLQHFRLPRLRVAAPLSGVELERAVPTRMRGLQSSGERQAWTRWSAWPRCR</sequence>
<keyword evidence="2" id="KW-1185">Reference proteome</keyword>
<dbReference type="EMBL" id="JANPWB010000005">
    <property type="protein sequence ID" value="KAJ1190514.1"/>
    <property type="molecule type" value="Genomic_DNA"/>
</dbReference>
<dbReference type="AlphaFoldDB" id="A0AAV7UPY1"/>
<organism evidence="1 2">
    <name type="scientific">Pleurodeles waltl</name>
    <name type="common">Iberian ribbed newt</name>
    <dbReference type="NCBI Taxonomy" id="8319"/>
    <lineage>
        <taxon>Eukaryota</taxon>
        <taxon>Metazoa</taxon>
        <taxon>Chordata</taxon>
        <taxon>Craniata</taxon>
        <taxon>Vertebrata</taxon>
        <taxon>Euteleostomi</taxon>
        <taxon>Amphibia</taxon>
        <taxon>Batrachia</taxon>
        <taxon>Caudata</taxon>
        <taxon>Salamandroidea</taxon>
        <taxon>Salamandridae</taxon>
        <taxon>Pleurodelinae</taxon>
        <taxon>Pleurodeles</taxon>
    </lineage>
</organism>
<dbReference type="Proteomes" id="UP001066276">
    <property type="component" value="Chromosome 3_1"/>
</dbReference>
<evidence type="ECO:0000313" key="1">
    <source>
        <dbReference type="EMBL" id="KAJ1190514.1"/>
    </source>
</evidence>
<evidence type="ECO:0000313" key="2">
    <source>
        <dbReference type="Proteomes" id="UP001066276"/>
    </source>
</evidence>
<reference evidence="1" key="1">
    <citation type="journal article" date="2022" name="bioRxiv">
        <title>Sequencing and chromosome-scale assembly of the giantPleurodeles waltlgenome.</title>
        <authorList>
            <person name="Brown T."/>
            <person name="Elewa A."/>
            <person name="Iarovenko S."/>
            <person name="Subramanian E."/>
            <person name="Araus A.J."/>
            <person name="Petzold A."/>
            <person name="Susuki M."/>
            <person name="Suzuki K.-i.T."/>
            <person name="Hayashi T."/>
            <person name="Toyoda A."/>
            <person name="Oliveira C."/>
            <person name="Osipova E."/>
            <person name="Leigh N.D."/>
            <person name="Simon A."/>
            <person name="Yun M.H."/>
        </authorList>
    </citation>
    <scope>NUCLEOTIDE SEQUENCE</scope>
    <source>
        <strain evidence="1">20211129_DDA</strain>
        <tissue evidence="1">Liver</tissue>
    </source>
</reference>
<accession>A0AAV7UPY1</accession>
<name>A0AAV7UPY1_PLEWA</name>
<proteinExistence type="predicted"/>